<dbReference type="STRING" id="984486.A0A1E3QV92"/>
<dbReference type="SMART" id="SM00983">
    <property type="entry name" value="TPK_B1_binding"/>
    <property type="match status" value="1"/>
</dbReference>
<dbReference type="CDD" id="cd07995">
    <property type="entry name" value="TPK"/>
    <property type="match status" value="1"/>
</dbReference>
<evidence type="ECO:0000313" key="9">
    <source>
        <dbReference type="EMBL" id="ODQ81544.1"/>
    </source>
</evidence>
<protein>
    <recommendedName>
        <fullName evidence="7">Thiamine pyrophosphokinase</fullName>
        <ecNumber evidence="7">2.7.6.2</ecNumber>
    </recommendedName>
</protein>
<evidence type="ECO:0000256" key="3">
    <source>
        <dbReference type="ARBA" id="ARBA00022679"/>
    </source>
</evidence>
<name>A0A1E3QV92_9ASCO</name>
<sequence>MSLVVENPDIMGKIPVPSGANEIDILSFFNPDAAKMCLIILNQAINVDLTMLWDHSLLRVCADGGANRLYEFFGEEKERYIPDFIVGDFDSLTDEVKTYYQGKGAVLVHQASQYATDFQKAISVVSLYFQAGSSVDFEAIDTEDGLLRLAEEHSTAPCPPVTLLVVNALGGRFDQTVHSINQLYKITAECPSFGVFLVSLDDIVFLVPGGVNYIHYDKQVIGPICGLLPMGRKCTLSTQGLKWDLTNWESDICGGNVSSSNAVVAEDGVVVECTEGGVVVNLEWAKNFMAKR</sequence>
<dbReference type="PANTHER" id="PTHR13622">
    <property type="entry name" value="THIAMIN PYROPHOSPHOKINASE"/>
    <property type="match status" value="1"/>
</dbReference>
<dbReference type="PANTHER" id="PTHR13622:SF8">
    <property type="entry name" value="THIAMIN PYROPHOSPHOKINASE 1"/>
    <property type="match status" value="1"/>
</dbReference>
<dbReference type="InterPro" id="IPR036759">
    <property type="entry name" value="TPK_catalytic_sf"/>
</dbReference>
<dbReference type="PIRSF" id="PIRSF031057">
    <property type="entry name" value="Thiamin_pyrophosphokinase"/>
    <property type="match status" value="1"/>
</dbReference>
<comment type="similarity">
    <text evidence="2 7">Belongs to the thiamine pyrophosphokinase family.</text>
</comment>
<evidence type="ECO:0000259" key="8">
    <source>
        <dbReference type="SMART" id="SM00983"/>
    </source>
</evidence>
<dbReference type="RefSeq" id="XP_018986872.1">
    <property type="nucleotide sequence ID" value="XM_019127900.1"/>
</dbReference>
<comment type="catalytic activity">
    <reaction evidence="7">
        <text>thiamine + ATP = thiamine diphosphate + AMP + H(+)</text>
        <dbReference type="Rhea" id="RHEA:11576"/>
        <dbReference type="ChEBI" id="CHEBI:15378"/>
        <dbReference type="ChEBI" id="CHEBI:18385"/>
        <dbReference type="ChEBI" id="CHEBI:30616"/>
        <dbReference type="ChEBI" id="CHEBI:58937"/>
        <dbReference type="ChEBI" id="CHEBI:456215"/>
    </reaction>
</comment>
<dbReference type="Pfam" id="PF04265">
    <property type="entry name" value="TPK_B1_binding"/>
    <property type="match status" value="1"/>
</dbReference>
<evidence type="ECO:0000256" key="7">
    <source>
        <dbReference type="PIRNR" id="PIRNR031057"/>
    </source>
</evidence>
<dbReference type="InterPro" id="IPR007373">
    <property type="entry name" value="Thiamin_PyroPKinase_B1-bd"/>
</dbReference>
<keyword evidence="4 7" id="KW-0547">Nucleotide-binding</keyword>
<dbReference type="GeneID" id="30145753"/>
<comment type="pathway">
    <text evidence="1 7">Cofactor biosynthesis; thiamine diphosphate biosynthesis; thiamine diphosphate from thiamine: step 1/1.</text>
</comment>
<evidence type="ECO:0000313" key="10">
    <source>
        <dbReference type="Proteomes" id="UP000094336"/>
    </source>
</evidence>
<keyword evidence="5 7" id="KW-0418">Kinase</keyword>
<dbReference type="SUPFAM" id="SSF63862">
    <property type="entry name" value="Thiamin pyrophosphokinase, substrate-binding domain"/>
    <property type="match status" value="1"/>
</dbReference>
<dbReference type="EMBL" id="KV454427">
    <property type="protein sequence ID" value="ODQ81544.1"/>
    <property type="molecule type" value="Genomic_DNA"/>
</dbReference>
<dbReference type="OrthoDB" id="25149at2759"/>
<evidence type="ECO:0000256" key="1">
    <source>
        <dbReference type="ARBA" id="ARBA00005078"/>
    </source>
</evidence>
<dbReference type="AlphaFoldDB" id="A0A1E3QV92"/>
<dbReference type="GO" id="GO:0006772">
    <property type="term" value="P:thiamine metabolic process"/>
    <property type="evidence" value="ECO:0007669"/>
    <property type="project" value="InterPro"/>
</dbReference>
<reference evidence="10" key="1">
    <citation type="submission" date="2016-05" db="EMBL/GenBank/DDBJ databases">
        <title>Comparative genomics of biotechnologically important yeasts.</title>
        <authorList>
            <consortium name="DOE Joint Genome Institute"/>
            <person name="Riley R."/>
            <person name="Haridas S."/>
            <person name="Wolfe K.H."/>
            <person name="Lopes M.R."/>
            <person name="Hittinger C.T."/>
            <person name="Goker M."/>
            <person name="Salamov A."/>
            <person name="Wisecaver J."/>
            <person name="Long T.M."/>
            <person name="Aerts A.L."/>
            <person name="Barry K."/>
            <person name="Choi C."/>
            <person name="Clum A."/>
            <person name="Coughlan A.Y."/>
            <person name="Deshpande S."/>
            <person name="Douglass A.P."/>
            <person name="Hanson S.J."/>
            <person name="Klenk H.-P."/>
            <person name="Labutti K."/>
            <person name="Lapidus A."/>
            <person name="Lindquist E."/>
            <person name="Lipzen A."/>
            <person name="Meier-Kolthoff J.P."/>
            <person name="Ohm R.A."/>
            <person name="Otillar R.P."/>
            <person name="Pangilinan J."/>
            <person name="Peng Y."/>
            <person name="Rokas A."/>
            <person name="Rosa C.A."/>
            <person name="Scheuner C."/>
            <person name="Sibirny A.A."/>
            <person name="Slot J.C."/>
            <person name="Stielow J.B."/>
            <person name="Sun H."/>
            <person name="Kurtzman C.P."/>
            <person name="Blackwell M."/>
            <person name="Grigoriev I.V."/>
            <person name="Jeffries T.W."/>
        </authorList>
    </citation>
    <scope>NUCLEOTIDE SEQUENCE [LARGE SCALE GENOMIC DNA]</scope>
    <source>
        <strain evidence="10">NRRL Y-12698</strain>
    </source>
</reference>
<feature type="domain" description="Thiamin pyrophosphokinase thiamin-binding" evidence="8">
    <location>
        <begin position="210"/>
        <end position="279"/>
    </location>
</feature>
<dbReference type="Gene3D" id="2.60.120.320">
    <property type="entry name" value="Thiamin pyrophosphokinase, thiamin-binding domain"/>
    <property type="match status" value="1"/>
</dbReference>
<dbReference type="GO" id="GO:0016301">
    <property type="term" value="F:kinase activity"/>
    <property type="evidence" value="ECO:0007669"/>
    <property type="project" value="UniProtKB-UniRule"/>
</dbReference>
<dbReference type="GO" id="GO:0005524">
    <property type="term" value="F:ATP binding"/>
    <property type="evidence" value="ECO:0007669"/>
    <property type="project" value="UniProtKB-UniRule"/>
</dbReference>
<evidence type="ECO:0000256" key="2">
    <source>
        <dbReference type="ARBA" id="ARBA00006785"/>
    </source>
</evidence>
<dbReference type="EC" id="2.7.6.2" evidence="7"/>
<dbReference type="NCBIfam" id="TIGR01378">
    <property type="entry name" value="thi_PPkinase"/>
    <property type="match status" value="1"/>
</dbReference>
<accession>A0A1E3QV92</accession>
<organism evidence="9 10">
    <name type="scientific">Babjeviella inositovora NRRL Y-12698</name>
    <dbReference type="NCBI Taxonomy" id="984486"/>
    <lineage>
        <taxon>Eukaryota</taxon>
        <taxon>Fungi</taxon>
        <taxon>Dikarya</taxon>
        <taxon>Ascomycota</taxon>
        <taxon>Saccharomycotina</taxon>
        <taxon>Pichiomycetes</taxon>
        <taxon>Serinales incertae sedis</taxon>
        <taxon>Babjeviella</taxon>
    </lineage>
</organism>
<keyword evidence="10" id="KW-1185">Reference proteome</keyword>
<dbReference type="GO" id="GO:0004788">
    <property type="term" value="F:thiamine diphosphokinase activity"/>
    <property type="evidence" value="ECO:0007669"/>
    <property type="project" value="UniProtKB-UniRule"/>
</dbReference>
<dbReference type="InterPro" id="IPR006282">
    <property type="entry name" value="Thi_PPkinase"/>
</dbReference>
<evidence type="ECO:0000256" key="6">
    <source>
        <dbReference type="ARBA" id="ARBA00022840"/>
    </source>
</evidence>
<keyword evidence="3 7" id="KW-0808">Transferase</keyword>
<dbReference type="GO" id="GO:0030975">
    <property type="term" value="F:thiamine binding"/>
    <property type="evidence" value="ECO:0007669"/>
    <property type="project" value="UniProtKB-UniRule"/>
</dbReference>
<dbReference type="InterPro" id="IPR016966">
    <property type="entry name" value="Thiamin_pyrophosphokinase_euk"/>
</dbReference>
<dbReference type="InterPro" id="IPR036371">
    <property type="entry name" value="TPK_B1-bd_sf"/>
</dbReference>
<dbReference type="Pfam" id="PF04263">
    <property type="entry name" value="TPK_catalytic"/>
    <property type="match status" value="1"/>
</dbReference>
<dbReference type="Gene3D" id="3.40.50.10240">
    <property type="entry name" value="Thiamin pyrophosphokinase, catalytic domain"/>
    <property type="match status" value="1"/>
</dbReference>
<evidence type="ECO:0000256" key="5">
    <source>
        <dbReference type="ARBA" id="ARBA00022777"/>
    </source>
</evidence>
<proteinExistence type="inferred from homology"/>
<dbReference type="UniPathway" id="UPA00060">
    <property type="reaction ID" value="UER00597"/>
</dbReference>
<gene>
    <name evidence="9" type="ORF">BABINDRAFT_159821</name>
</gene>
<evidence type="ECO:0000256" key="4">
    <source>
        <dbReference type="ARBA" id="ARBA00022741"/>
    </source>
</evidence>
<keyword evidence="6 7" id="KW-0067">ATP-binding</keyword>
<dbReference type="Proteomes" id="UP000094336">
    <property type="component" value="Unassembled WGS sequence"/>
</dbReference>
<dbReference type="InterPro" id="IPR007371">
    <property type="entry name" value="TPK_catalytic"/>
</dbReference>
<dbReference type="GO" id="GO:0009229">
    <property type="term" value="P:thiamine diphosphate biosynthetic process"/>
    <property type="evidence" value="ECO:0007669"/>
    <property type="project" value="UniProtKB-UniRule"/>
</dbReference>
<dbReference type="SUPFAM" id="SSF63999">
    <property type="entry name" value="Thiamin pyrophosphokinase, catalytic domain"/>
    <property type="match status" value="1"/>
</dbReference>